<dbReference type="PRINTS" id="PR00598">
    <property type="entry name" value="HTHMARR"/>
</dbReference>
<dbReference type="PANTHER" id="PTHR42756:SF1">
    <property type="entry name" value="TRANSCRIPTIONAL REPRESSOR OF EMRAB OPERON"/>
    <property type="match status" value="1"/>
</dbReference>
<dbReference type="GO" id="GO:0003677">
    <property type="term" value="F:DNA binding"/>
    <property type="evidence" value="ECO:0007669"/>
    <property type="project" value="UniProtKB-KW"/>
</dbReference>
<dbReference type="GO" id="GO:0003700">
    <property type="term" value="F:DNA-binding transcription factor activity"/>
    <property type="evidence" value="ECO:0007669"/>
    <property type="project" value="InterPro"/>
</dbReference>
<dbReference type="Pfam" id="PF01047">
    <property type="entry name" value="MarR"/>
    <property type="match status" value="1"/>
</dbReference>
<organism evidence="5">
    <name type="scientific">Halomonas sp. RT37</name>
    <dbReference type="NCBI Taxonomy" id="2950872"/>
    <lineage>
        <taxon>Bacteria</taxon>
        <taxon>Pseudomonadati</taxon>
        <taxon>Pseudomonadota</taxon>
        <taxon>Gammaproteobacteria</taxon>
        <taxon>Oceanospirillales</taxon>
        <taxon>Halomonadaceae</taxon>
        <taxon>Halomonas</taxon>
    </lineage>
</organism>
<evidence type="ECO:0000256" key="2">
    <source>
        <dbReference type="ARBA" id="ARBA00023125"/>
    </source>
</evidence>
<evidence type="ECO:0000256" key="1">
    <source>
        <dbReference type="ARBA" id="ARBA00023015"/>
    </source>
</evidence>
<dbReference type="SUPFAM" id="SSF46785">
    <property type="entry name" value="Winged helix' DNA-binding domain"/>
    <property type="match status" value="1"/>
</dbReference>
<dbReference type="InterPro" id="IPR000835">
    <property type="entry name" value="HTH_MarR-typ"/>
</dbReference>
<proteinExistence type="predicted"/>
<dbReference type="Gene3D" id="1.10.10.10">
    <property type="entry name" value="Winged helix-like DNA-binding domain superfamily/Winged helix DNA-binding domain"/>
    <property type="match status" value="1"/>
</dbReference>
<evidence type="ECO:0000259" key="4">
    <source>
        <dbReference type="PROSITE" id="PS50995"/>
    </source>
</evidence>
<gene>
    <name evidence="5" type="ORF">NFG58_01205</name>
</gene>
<dbReference type="SMART" id="SM00347">
    <property type="entry name" value="HTH_MARR"/>
    <property type="match status" value="1"/>
</dbReference>
<keyword evidence="1" id="KW-0805">Transcription regulation</keyword>
<accession>A0AAU7KIJ6</accession>
<dbReference type="PANTHER" id="PTHR42756">
    <property type="entry name" value="TRANSCRIPTIONAL REGULATOR, MARR"/>
    <property type="match status" value="1"/>
</dbReference>
<keyword evidence="2" id="KW-0238">DNA-binding</keyword>
<sequence>MQVPSTGPNDAIDRLMAEWCRVLPDRDPGDMGIFTRLYRVLKHVDRRVQAVFRQHGLKEGEFDLLATLYRRDVHEGLTPNALCEAVVLSSGAMTHRLDRLASRGLVERVANPEDRRSVLIRLSESGKAMMPALLDAYLAELASMRATLADDEAAGLAAGLRQLLLALEGEVSRDDD</sequence>
<protein>
    <submittedName>
        <fullName evidence="5">MarR family transcriptional regulator</fullName>
    </submittedName>
</protein>
<dbReference type="InterPro" id="IPR036390">
    <property type="entry name" value="WH_DNA-bd_sf"/>
</dbReference>
<reference evidence="5" key="1">
    <citation type="submission" date="2022-06" db="EMBL/GenBank/DDBJ databases">
        <title>A novel DMS-producing enzyme.</title>
        <authorList>
            <person name="Zhang Y."/>
        </authorList>
    </citation>
    <scope>NUCLEOTIDE SEQUENCE</scope>
    <source>
        <strain evidence="5">RT37</strain>
    </source>
</reference>
<dbReference type="RefSeq" id="WP_124805081.1">
    <property type="nucleotide sequence ID" value="NZ_CP098827.1"/>
</dbReference>
<keyword evidence="3" id="KW-0804">Transcription</keyword>
<dbReference type="AlphaFoldDB" id="A0AAU7KIJ6"/>
<evidence type="ECO:0000313" key="5">
    <source>
        <dbReference type="EMBL" id="XBO71371.1"/>
    </source>
</evidence>
<name>A0AAU7KIJ6_9GAMM</name>
<evidence type="ECO:0000256" key="3">
    <source>
        <dbReference type="ARBA" id="ARBA00023163"/>
    </source>
</evidence>
<dbReference type="PROSITE" id="PS50995">
    <property type="entry name" value="HTH_MARR_2"/>
    <property type="match status" value="1"/>
</dbReference>
<dbReference type="EMBL" id="CP098827">
    <property type="protein sequence ID" value="XBO71371.1"/>
    <property type="molecule type" value="Genomic_DNA"/>
</dbReference>
<feature type="domain" description="HTH marR-type" evidence="4">
    <location>
        <begin position="30"/>
        <end position="165"/>
    </location>
</feature>
<dbReference type="InterPro" id="IPR036388">
    <property type="entry name" value="WH-like_DNA-bd_sf"/>
</dbReference>